<evidence type="ECO:0000256" key="2">
    <source>
        <dbReference type="ARBA" id="ARBA00009832"/>
    </source>
</evidence>
<dbReference type="InterPro" id="IPR001839">
    <property type="entry name" value="TGF-b_C"/>
</dbReference>
<dbReference type="InterPro" id="IPR043401">
    <property type="entry name" value="GDNF_fam"/>
</dbReference>
<sequence>MPACPLSPPRPLHAKDDSRLGWAPGVPGPLRRVLLRTERSLHGERRSRLGKKGGRGRGNGGGGRGRKADQSCRLRVVQVTVRELGLGYDSDETLRFKYCGGSCRQDRNMYQMVLEHLLDLKGDLVASRSSAQPCCRPVGFEDVSFMDSSLEWKTLENVSANGCRCLR</sequence>
<dbReference type="GO" id="GO:0030971">
    <property type="term" value="F:receptor tyrosine kinase binding"/>
    <property type="evidence" value="ECO:0007669"/>
    <property type="project" value="InterPro"/>
</dbReference>
<dbReference type="PROSITE" id="PS51362">
    <property type="entry name" value="TGF_BETA_2"/>
    <property type="match status" value="1"/>
</dbReference>
<keyword evidence="4" id="KW-0732">Signal</keyword>
<dbReference type="Gene3D" id="2.10.90.10">
    <property type="entry name" value="Cystine-knot cytokines"/>
    <property type="match status" value="1"/>
</dbReference>
<evidence type="ECO:0000256" key="4">
    <source>
        <dbReference type="ARBA" id="ARBA00022729"/>
    </source>
</evidence>
<comment type="similarity">
    <text evidence="2">Belongs to the TGF-beta family. GDNF subfamily.</text>
</comment>
<dbReference type="GO" id="GO:0008083">
    <property type="term" value="F:growth factor activity"/>
    <property type="evidence" value="ECO:0007669"/>
    <property type="project" value="UniProtKB-KW"/>
</dbReference>
<dbReference type="PANTHER" id="PTHR12173:SF8">
    <property type="entry name" value="PERSEPHIN"/>
    <property type="match status" value="1"/>
</dbReference>
<dbReference type="GO" id="GO:0005576">
    <property type="term" value="C:extracellular region"/>
    <property type="evidence" value="ECO:0007669"/>
    <property type="project" value="UniProtKB-SubCell"/>
</dbReference>
<feature type="region of interest" description="Disordered" evidence="8">
    <location>
        <begin position="36"/>
        <end position="69"/>
    </location>
</feature>
<gene>
    <name evidence="11" type="primary">LOC116937167</name>
</gene>
<dbReference type="Pfam" id="PF00019">
    <property type="entry name" value="TGF_beta"/>
    <property type="match status" value="1"/>
</dbReference>
<keyword evidence="10" id="KW-1185">Reference proteome</keyword>
<dbReference type="Proteomes" id="UP001318040">
    <property type="component" value="Unplaced"/>
</dbReference>
<dbReference type="KEGG" id="pmrn:116937167"/>
<evidence type="ECO:0000259" key="9">
    <source>
        <dbReference type="PROSITE" id="PS51362"/>
    </source>
</evidence>
<accession>A0AAJ7SK27</accession>
<dbReference type="RefSeq" id="XP_032800145.1">
    <property type="nucleotide sequence ID" value="XM_032944254.1"/>
</dbReference>
<dbReference type="InterPro" id="IPR029034">
    <property type="entry name" value="Cystine-knot_cytokine"/>
</dbReference>
<protein>
    <submittedName>
        <fullName evidence="11">Artemin-like</fullName>
    </submittedName>
</protein>
<evidence type="ECO:0000313" key="10">
    <source>
        <dbReference type="Proteomes" id="UP001318040"/>
    </source>
</evidence>
<reference evidence="11" key="1">
    <citation type="submission" date="2025-08" db="UniProtKB">
        <authorList>
            <consortium name="RefSeq"/>
        </authorList>
    </citation>
    <scope>IDENTIFICATION</scope>
    <source>
        <tissue evidence="11">Sperm</tissue>
    </source>
</reference>
<organism evidence="10 11">
    <name type="scientific">Petromyzon marinus</name>
    <name type="common">Sea lamprey</name>
    <dbReference type="NCBI Taxonomy" id="7757"/>
    <lineage>
        <taxon>Eukaryota</taxon>
        <taxon>Metazoa</taxon>
        <taxon>Chordata</taxon>
        <taxon>Craniata</taxon>
        <taxon>Vertebrata</taxon>
        <taxon>Cyclostomata</taxon>
        <taxon>Hyperoartia</taxon>
        <taxon>Petromyzontiformes</taxon>
        <taxon>Petromyzontidae</taxon>
        <taxon>Petromyzon</taxon>
    </lineage>
</organism>
<feature type="region of interest" description="Disordered" evidence="8">
    <location>
        <begin position="1"/>
        <end position="24"/>
    </location>
</feature>
<keyword evidence="5 7" id="KW-0339">Growth factor</keyword>
<evidence type="ECO:0000256" key="3">
    <source>
        <dbReference type="ARBA" id="ARBA00022525"/>
    </source>
</evidence>
<dbReference type="AlphaFoldDB" id="A0AAJ7SK27"/>
<evidence type="ECO:0000256" key="5">
    <source>
        <dbReference type="ARBA" id="ARBA00023030"/>
    </source>
</evidence>
<feature type="compositionally biased region" description="Pro residues" evidence="8">
    <location>
        <begin position="1"/>
        <end position="11"/>
    </location>
</feature>
<evidence type="ECO:0000256" key="6">
    <source>
        <dbReference type="ARBA" id="ARBA00023157"/>
    </source>
</evidence>
<evidence type="ECO:0000313" key="11">
    <source>
        <dbReference type="RefSeq" id="XP_032800145.1"/>
    </source>
</evidence>
<keyword evidence="3" id="KW-0964">Secreted</keyword>
<feature type="compositionally biased region" description="Basic and acidic residues" evidence="8">
    <location>
        <begin position="36"/>
        <end position="47"/>
    </location>
</feature>
<name>A0AAJ7SK27_PETMA</name>
<keyword evidence="6" id="KW-1015">Disulfide bond</keyword>
<dbReference type="GO" id="GO:0030116">
    <property type="term" value="F:glial cell-derived neurotrophic factor receptor binding"/>
    <property type="evidence" value="ECO:0007669"/>
    <property type="project" value="InterPro"/>
</dbReference>
<evidence type="ECO:0000256" key="7">
    <source>
        <dbReference type="RuleBase" id="RU000354"/>
    </source>
</evidence>
<evidence type="ECO:0000256" key="8">
    <source>
        <dbReference type="SAM" id="MobiDB-lite"/>
    </source>
</evidence>
<dbReference type="GO" id="GO:0048731">
    <property type="term" value="P:system development"/>
    <property type="evidence" value="ECO:0007669"/>
    <property type="project" value="UniProtKB-ARBA"/>
</dbReference>
<proteinExistence type="inferred from homology"/>
<dbReference type="SUPFAM" id="SSF57501">
    <property type="entry name" value="Cystine-knot cytokines"/>
    <property type="match status" value="1"/>
</dbReference>
<comment type="subcellular location">
    <subcellularLocation>
        <location evidence="1">Secreted</location>
    </subcellularLocation>
</comment>
<evidence type="ECO:0000256" key="1">
    <source>
        <dbReference type="ARBA" id="ARBA00004613"/>
    </source>
</evidence>
<dbReference type="PANTHER" id="PTHR12173">
    <property type="entry name" value="GDNF SUBFAMILY OF TGF-BETA FAMILY"/>
    <property type="match status" value="1"/>
</dbReference>
<feature type="domain" description="TGF-beta family profile" evidence="9">
    <location>
        <begin position="55"/>
        <end position="166"/>
    </location>
</feature>